<keyword evidence="10 14" id="KW-0234">DNA repair</keyword>
<keyword evidence="7 14" id="KW-0227">DNA damage</keyword>
<dbReference type="Proteomes" id="UP000031512">
    <property type="component" value="Unassembled WGS sequence"/>
</dbReference>
<evidence type="ECO:0000256" key="1">
    <source>
        <dbReference type="ARBA" id="ARBA00004123"/>
    </source>
</evidence>
<dbReference type="GO" id="GO:0051301">
    <property type="term" value="P:cell division"/>
    <property type="evidence" value="ECO:0007669"/>
    <property type="project" value="UniProtKB-KW"/>
</dbReference>
<evidence type="ECO:0000313" key="18">
    <source>
        <dbReference type="Proteomes" id="UP000031512"/>
    </source>
</evidence>
<feature type="domain" description="ATP-dependent DNA ligase family profile" evidence="16">
    <location>
        <begin position="453"/>
        <end position="589"/>
    </location>
</feature>
<dbReference type="CDD" id="cd07969">
    <property type="entry name" value="OBF_DNA_ligase_I"/>
    <property type="match status" value="1"/>
</dbReference>
<dbReference type="GO" id="GO:0006281">
    <property type="term" value="P:DNA repair"/>
    <property type="evidence" value="ECO:0007669"/>
    <property type="project" value="UniProtKB-KW"/>
</dbReference>
<evidence type="ECO:0000259" key="16">
    <source>
        <dbReference type="PROSITE" id="PS50160"/>
    </source>
</evidence>
<dbReference type="InterPro" id="IPR012310">
    <property type="entry name" value="DNA_ligase_ATP-dep_cent"/>
</dbReference>
<accession>L1LBZ1</accession>
<dbReference type="InterPro" id="IPR012308">
    <property type="entry name" value="DNA_ligase_ATP-dep_N"/>
</dbReference>
<dbReference type="GO" id="GO:0006310">
    <property type="term" value="P:DNA recombination"/>
    <property type="evidence" value="ECO:0007669"/>
    <property type="project" value="UniProtKB-KW"/>
</dbReference>
<dbReference type="SUPFAM" id="SSF50249">
    <property type="entry name" value="Nucleic acid-binding proteins"/>
    <property type="match status" value="1"/>
</dbReference>
<comment type="subcellular location">
    <subcellularLocation>
        <location evidence="1">Nucleus</location>
    </subcellularLocation>
</comment>
<keyword evidence="6 14" id="KW-0547">Nucleotide-binding</keyword>
<evidence type="ECO:0000256" key="15">
    <source>
        <dbReference type="RuleBase" id="RU004196"/>
    </source>
</evidence>
<evidence type="ECO:0000256" key="12">
    <source>
        <dbReference type="ARBA" id="ARBA00023306"/>
    </source>
</evidence>
<dbReference type="VEuPathDB" id="PiroplasmaDB:BEWA_012520"/>
<dbReference type="Gene3D" id="1.10.3260.10">
    <property type="entry name" value="DNA ligase, ATP-dependent, N-terminal domain"/>
    <property type="match status" value="1"/>
</dbReference>
<name>L1LBZ1_THEEQ</name>
<evidence type="ECO:0000256" key="5">
    <source>
        <dbReference type="ARBA" id="ARBA00022705"/>
    </source>
</evidence>
<evidence type="ECO:0000256" key="7">
    <source>
        <dbReference type="ARBA" id="ARBA00022763"/>
    </source>
</evidence>
<dbReference type="PROSITE" id="PS00333">
    <property type="entry name" value="DNA_LIGASE_A2"/>
    <property type="match status" value="1"/>
</dbReference>
<proteinExistence type="inferred from homology"/>
<dbReference type="CDD" id="cd07900">
    <property type="entry name" value="Adenylation_DNA_ligase_I_Euk"/>
    <property type="match status" value="1"/>
</dbReference>
<dbReference type="GO" id="GO:0003677">
    <property type="term" value="F:DNA binding"/>
    <property type="evidence" value="ECO:0007669"/>
    <property type="project" value="InterPro"/>
</dbReference>
<dbReference type="OrthoDB" id="206088at2759"/>
<keyword evidence="3 14" id="KW-0436">Ligase</keyword>
<keyword evidence="11" id="KW-0539">Nucleus</keyword>
<dbReference type="InterPro" id="IPR016059">
    <property type="entry name" value="DNA_ligase_ATP-dep_CS"/>
</dbReference>
<evidence type="ECO:0000256" key="4">
    <source>
        <dbReference type="ARBA" id="ARBA00022618"/>
    </source>
</evidence>
<dbReference type="InterPro" id="IPR012340">
    <property type="entry name" value="NA-bd_OB-fold"/>
</dbReference>
<dbReference type="PROSITE" id="PS50160">
    <property type="entry name" value="DNA_LIGASE_A3"/>
    <property type="match status" value="1"/>
</dbReference>
<dbReference type="RefSeq" id="XP_004832145.1">
    <property type="nucleotide sequence ID" value="XM_004832088.1"/>
</dbReference>
<evidence type="ECO:0000256" key="14">
    <source>
        <dbReference type="RuleBase" id="RU000617"/>
    </source>
</evidence>
<dbReference type="InterPro" id="IPR036599">
    <property type="entry name" value="DNA_ligase_N_sf"/>
</dbReference>
<dbReference type="GeneID" id="15804328"/>
<reference evidence="17 18" key="1">
    <citation type="journal article" date="2012" name="BMC Genomics">
        <title>Comparative genomic analysis and phylogenetic position of Theileria equi.</title>
        <authorList>
            <person name="Kappmeyer L.S."/>
            <person name="Thiagarajan M."/>
            <person name="Herndon D.R."/>
            <person name="Ramsay J.D."/>
            <person name="Caler E."/>
            <person name="Djikeng A."/>
            <person name="Gillespie J.J."/>
            <person name="Lau A.O."/>
            <person name="Roalson E.H."/>
            <person name="Silva J.C."/>
            <person name="Silva M.G."/>
            <person name="Suarez C.E."/>
            <person name="Ueti M.W."/>
            <person name="Nene V.M."/>
            <person name="Mealey R.H."/>
            <person name="Knowles D.P."/>
            <person name="Brayton K.A."/>
        </authorList>
    </citation>
    <scope>NUCLEOTIDE SEQUENCE [LARGE SCALE GENOMIC DNA]</scope>
    <source>
        <strain evidence="17 18">WA</strain>
    </source>
</reference>
<dbReference type="KEGG" id="beq:BEWA_012520"/>
<evidence type="ECO:0000256" key="13">
    <source>
        <dbReference type="ARBA" id="ARBA00034003"/>
    </source>
</evidence>
<dbReference type="PROSITE" id="PS00697">
    <property type="entry name" value="DNA_LIGASE_A1"/>
    <property type="match status" value="1"/>
</dbReference>
<dbReference type="EC" id="6.5.1.1" evidence="14"/>
<protein>
    <recommendedName>
        <fullName evidence="14">DNA ligase</fullName>
        <ecNumber evidence="14">6.5.1.1</ecNumber>
    </recommendedName>
</protein>
<dbReference type="NCBIfam" id="TIGR00574">
    <property type="entry name" value="dnl1"/>
    <property type="match status" value="1"/>
</dbReference>
<dbReference type="FunFam" id="2.40.50.140:FF:000062">
    <property type="entry name" value="DNA ligase"/>
    <property type="match status" value="1"/>
</dbReference>
<dbReference type="Gene3D" id="2.40.50.140">
    <property type="entry name" value="Nucleic acid-binding proteins"/>
    <property type="match status" value="1"/>
</dbReference>
<dbReference type="PANTHER" id="PTHR45674:SF4">
    <property type="entry name" value="DNA LIGASE 1"/>
    <property type="match status" value="1"/>
</dbReference>
<dbReference type="EMBL" id="ACOU01000004">
    <property type="protein sequence ID" value="EKX72693.1"/>
    <property type="molecule type" value="Genomic_DNA"/>
</dbReference>
<dbReference type="InterPro" id="IPR000977">
    <property type="entry name" value="DNA_ligase_ATP-dep"/>
</dbReference>
<dbReference type="GO" id="GO:0003910">
    <property type="term" value="F:DNA ligase (ATP) activity"/>
    <property type="evidence" value="ECO:0007669"/>
    <property type="project" value="UniProtKB-EC"/>
</dbReference>
<dbReference type="GO" id="GO:0005739">
    <property type="term" value="C:mitochondrion"/>
    <property type="evidence" value="ECO:0007669"/>
    <property type="project" value="TreeGrafter"/>
</dbReference>
<dbReference type="eggNOG" id="KOG0967">
    <property type="taxonomic scope" value="Eukaryota"/>
</dbReference>
<dbReference type="FunFam" id="3.30.470.30:FF:000002">
    <property type="entry name" value="DNA ligase"/>
    <property type="match status" value="1"/>
</dbReference>
<dbReference type="InterPro" id="IPR050191">
    <property type="entry name" value="ATP-dep_DNA_ligase"/>
</dbReference>
<comment type="catalytic activity">
    <reaction evidence="13 14">
        <text>ATP + (deoxyribonucleotide)n-3'-hydroxyl + 5'-phospho-(deoxyribonucleotide)m = (deoxyribonucleotide)n+m + AMP + diphosphate.</text>
        <dbReference type="EC" id="6.5.1.1"/>
    </reaction>
</comment>
<dbReference type="SUPFAM" id="SSF117018">
    <property type="entry name" value="ATP-dependent DNA ligase DNA-binding domain"/>
    <property type="match status" value="1"/>
</dbReference>
<dbReference type="Gene3D" id="3.30.470.30">
    <property type="entry name" value="DNA ligase/mRNA capping enzyme"/>
    <property type="match status" value="1"/>
</dbReference>
<dbReference type="GO" id="GO:0005524">
    <property type="term" value="F:ATP binding"/>
    <property type="evidence" value="ECO:0007669"/>
    <property type="project" value="UniProtKB-KW"/>
</dbReference>
<dbReference type="AlphaFoldDB" id="L1LBZ1"/>
<evidence type="ECO:0000256" key="9">
    <source>
        <dbReference type="ARBA" id="ARBA00023172"/>
    </source>
</evidence>
<dbReference type="PANTHER" id="PTHR45674">
    <property type="entry name" value="DNA LIGASE 1/3 FAMILY MEMBER"/>
    <property type="match status" value="1"/>
</dbReference>
<sequence length="709" mass="79591">MESPRFCPSDRCEPEAKQAINGQIGKQSKKVLRANVDDEPSVGSLFNCYVRREDSNNDILSPKFDPSLFDISPYYSVKSGSSKGSGSFLFSFLADVLQKSDDIFCSGKGSRKSVLTLLSNFFRVLIFYNPSDLIPAVYILQNRICPEYESTELGVGDSLIIKSMAEAYSKSDKTIKALVAKHEDLGMVASLSSCTSQTIVKLPDLTISGIFSQFRSIADMVGKNSINRKRDIIKKLLISAKKSEAKYIVRYLQQKLRIGIGINTIFQCIADAFYLTRPAKGDSSAIGDVRIADLNLDYTLEDMEVSVRTAITNVPCIDKVVGCLLNGDTAHDLKEHCKITPGIPLRPMLAKPVNTTHEIIQSIGSDGVTFTCEYKYDGERVQIHMVDQETVTLFSRNMENLSEKYPDVIDKFLKSVKPGLTSCILDCEIVAFDGEKILPFQNLSTRKRKDVDLDNITVHVCLFPFDILYCNGEPLVTLPLNKRRESMRDWLIQKEGVLMFANHKDMDSLDEIDDFLRLAVADSCEGLMIKSLDDGATYEPQKRSNKWLKFKKDYIAGMSDSVDLVPIAAFYGKGKRTNVYGSYLLAIYDPVQEIFQGVCKTGTGFTDQTLKYLYDTLQQHIIPSKLPTYEVSDKLEPDVWFMPEKVWECKAADLSISPVYTAANRLTANGKGIGLRFPRFLRDRDDKKAIDATTSEQIHDMFNSQFNKP</sequence>
<dbReference type="SUPFAM" id="SSF56091">
    <property type="entry name" value="DNA ligase/mRNA capping enzyme, catalytic domain"/>
    <property type="match status" value="1"/>
</dbReference>
<keyword evidence="5" id="KW-0235">DNA replication</keyword>
<dbReference type="Pfam" id="PF04675">
    <property type="entry name" value="DNA_ligase_A_N"/>
    <property type="match status" value="1"/>
</dbReference>
<organism evidence="17 18">
    <name type="scientific">Theileria equi strain WA</name>
    <dbReference type="NCBI Taxonomy" id="1537102"/>
    <lineage>
        <taxon>Eukaryota</taxon>
        <taxon>Sar</taxon>
        <taxon>Alveolata</taxon>
        <taxon>Apicomplexa</taxon>
        <taxon>Aconoidasida</taxon>
        <taxon>Piroplasmida</taxon>
        <taxon>Theileriidae</taxon>
        <taxon>Theileria</taxon>
    </lineage>
</organism>
<evidence type="ECO:0000256" key="11">
    <source>
        <dbReference type="ARBA" id="ARBA00023242"/>
    </source>
</evidence>
<evidence type="ECO:0000256" key="8">
    <source>
        <dbReference type="ARBA" id="ARBA00022840"/>
    </source>
</evidence>
<dbReference type="GO" id="GO:0005634">
    <property type="term" value="C:nucleus"/>
    <property type="evidence" value="ECO:0007669"/>
    <property type="project" value="UniProtKB-SubCell"/>
</dbReference>
<comment type="similarity">
    <text evidence="2 15">Belongs to the ATP-dependent DNA ligase family.</text>
</comment>
<dbReference type="Pfam" id="PF04679">
    <property type="entry name" value="DNA_ligase_A_C"/>
    <property type="match status" value="1"/>
</dbReference>
<dbReference type="GO" id="GO:0071897">
    <property type="term" value="P:DNA biosynthetic process"/>
    <property type="evidence" value="ECO:0007669"/>
    <property type="project" value="InterPro"/>
</dbReference>
<dbReference type="GO" id="GO:0006273">
    <property type="term" value="P:lagging strand elongation"/>
    <property type="evidence" value="ECO:0007669"/>
    <property type="project" value="TreeGrafter"/>
</dbReference>
<keyword evidence="8 14" id="KW-0067">ATP-binding</keyword>
<dbReference type="STRING" id="1537102.L1LBZ1"/>
<evidence type="ECO:0000313" key="17">
    <source>
        <dbReference type="EMBL" id="EKX72693.1"/>
    </source>
</evidence>
<keyword evidence="18" id="KW-1185">Reference proteome</keyword>
<evidence type="ECO:0000256" key="2">
    <source>
        <dbReference type="ARBA" id="ARBA00007572"/>
    </source>
</evidence>
<keyword evidence="4" id="KW-0132">Cell division</keyword>
<gene>
    <name evidence="17" type="ORF">BEWA_012520</name>
</gene>
<keyword evidence="12" id="KW-0131">Cell cycle</keyword>
<evidence type="ECO:0000256" key="3">
    <source>
        <dbReference type="ARBA" id="ARBA00022598"/>
    </source>
</evidence>
<evidence type="ECO:0000256" key="6">
    <source>
        <dbReference type="ARBA" id="ARBA00022741"/>
    </source>
</evidence>
<dbReference type="InterPro" id="IPR012309">
    <property type="entry name" value="DNA_ligase_ATP-dep_C"/>
</dbReference>
<dbReference type="Gene3D" id="3.30.1490.70">
    <property type="match status" value="1"/>
</dbReference>
<comment type="caution">
    <text evidence="17">The sequence shown here is derived from an EMBL/GenBank/DDBJ whole genome shotgun (WGS) entry which is preliminary data.</text>
</comment>
<keyword evidence="9 14" id="KW-0233">DNA recombination</keyword>
<evidence type="ECO:0000256" key="10">
    <source>
        <dbReference type="ARBA" id="ARBA00023204"/>
    </source>
</evidence>
<dbReference type="Pfam" id="PF01068">
    <property type="entry name" value="DNA_ligase_A_M"/>
    <property type="match status" value="1"/>
</dbReference>